<keyword evidence="1" id="KW-1133">Transmembrane helix</keyword>
<dbReference type="KEGG" id="nst:Nstercoris_02133"/>
<sequence>MDTSFPIDSSYKENHFFRPEHIVSPIRRNLFTVKVRLIYDDLNDVSQSTHESVAITPHIHTRQRGAVLITGLIFLVVLTLLGTTALQGTVLEEKMAGNLRDETLAFQAAEAALRSGERFLEQVTLPEFNGVDGLYHYMCSSIVDPSAEEEEEESLTCPSTPDPVAEMDWNTVDSRDVDVAMEGVASQPRYFIEQLGNISLQGNSGSAQQSGTALDATMFRVVARGVGGTETATVLLQSTYRR</sequence>
<dbReference type="AlphaFoldDB" id="A0A4Y1YNW6"/>
<dbReference type="Proteomes" id="UP000316473">
    <property type="component" value="Chromosome"/>
</dbReference>
<dbReference type="EMBL" id="AP019755">
    <property type="protein sequence ID" value="BBL35856.1"/>
    <property type="molecule type" value="Genomic_DNA"/>
</dbReference>
<dbReference type="InterPro" id="IPR025205">
    <property type="entry name" value="PilX/PilW_C"/>
</dbReference>
<organism evidence="4 5">
    <name type="scientific">Nitrosomonas stercoris</name>
    <dbReference type="NCBI Taxonomy" id="1444684"/>
    <lineage>
        <taxon>Bacteria</taxon>
        <taxon>Pseudomonadati</taxon>
        <taxon>Pseudomonadota</taxon>
        <taxon>Betaproteobacteria</taxon>
        <taxon>Nitrosomonadales</taxon>
        <taxon>Nitrosomonadaceae</taxon>
        <taxon>Nitrosomonas</taxon>
    </lineage>
</organism>
<gene>
    <name evidence="4" type="ORF">Nstercoris_02133</name>
</gene>
<proteinExistence type="predicted"/>
<evidence type="ECO:0008006" key="6">
    <source>
        <dbReference type="Google" id="ProtNLM"/>
    </source>
</evidence>
<keyword evidence="5" id="KW-1185">Reference proteome</keyword>
<accession>A0A4Y1YNW6</accession>
<keyword evidence="1" id="KW-0472">Membrane</keyword>
<dbReference type="Pfam" id="PF14341">
    <property type="entry name" value="PilX_N"/>
    <property type="match status" value="1"/>
</dbReference>
<feature type="domain" description="PilX/PilW C-terminal" evidence="2">
    <location>
        <begin position="161"/>
        <end position="242"/>
    </location>
</feature>
<evidence type="ECO:0000259" key="3">
    <source>
        <dbReference type="Pfam" id="PF14341"/>
    </source>
</evidence>
<reference evidence="4 5" key="1">
    <citation type="submission" date="2019-06" db="EMBL/GenBank/DDBJ databases">
        <title>Nitrosomonas stercoris KYUHI-S whole genome shotgun sequence.</title>
        <authorList>
            <person name="Nakagawa T."/>
            <person name="Tsuchiya Y."/>
            <person name="Takahashi R."/>
        </authorList>
    </citation>
    <scope>NUCLEOTIDE SEQUENCE [LARGE SCALE GENOMIC DNA]</scope>
    <source>
        <strain evidence="4 5">KYUHI-S</strain>
    </source>
</reference>
<evidence type="ECO:0000313" key="5">
    <source>
        <dbReference type="Proteomes" id="UP000316473"/>
    </source>
</evidence>
<evidence type="ECO:0000256" key="1">
    <source>
        <dbReference type="SAM" id="Phobius"/>
    </source>
</evidence>
<feature type="domain" description="Type 4 fimbrial biogenesis protein PilX N-terminal" evidence="3">
    <location>
        <begin position="64"/>
        <end position="114"/>
    </location>
</feature>
<keyword evidence="1" id="KW-0812">Transmembrane</keyword>
<dbReference type="InterPro" id="IPR025746">
    <property type="entry name" value="PilX_N_dom"/>
</dbReference>
<protein>
    <recommendedName>
        <fullName evidence="6">Type 4 fimbrial biogenesis protein PilX N-terminal domain-containing protein</fullName>
    </recommendedName>
</protein>
<name>A0A4Y1YNW6_9PROT</name>
<evidence type="ECO:0000259" key="2">
    <source>
        <dbReference type="Pfam" id="PF13681"/>
    </source>
</evidence>
<dbReference type="Pfam" id="PF13681">
    <property type="entry name" value="PilX"/>
    <property type="match status" value="1"/>
</dbReference>
<evidence type="ECO:0000313" key="4">
    <source>
        <dbReference type="EMBL" id="BBL35856.1"/>
    </source>
</evidence>
<feature type="transmembrane region" description="Helical" evidence="1">
    <location>
        <begin position="66"/>
        <end position="86"/>
    </location>
</feature>